<feature type="compositionally biased region" description="Basic and acidic residues" evidence="1">
    <location>
        <begin position="204"/>
        <end position="221"/>
    </location>
</feature>
<keyword evidence="4" id="KW-1185">Reference proteome</keyword>
<dbReference type="KEGG" id="tsy:THSYN_04550"/>
<proteinExistence type="predicted"/>
<feature type="domain" description="Sulfatase-modifying factor enzyme-like" evidence="2">
    <location>
        <begin position="16"/>
        <end position="126"/>
    </location>
</feature>
<reference evidence="3 4" key="1">
    <citation type="submission" date="2017-03" db="EMBL/GenBank/DDBJ databases">
        <title>Complete genome sequence of Candidatus 'Thiodictyon syntrophicum' sp. nov. strain Cad16T, a photolithoautotroph purple sulfur bacterium isolated from an alpine meromictic lake.</title>
        <authorList>
            <person name="Luedin S.M."/>
            <person name="Pothier J.F."/>
            <person name="Danza F."/>
            <person name="Storelli N."/>
            <person name="Wittwer M."/>
            <person name="Tonolla M."/>
        </authorList>
    </citation>
    <scope>NUCLEOTIDE SEQUENCE [LARGE SCALE GENOMIC DNA]</scope>
    <source>
        <strain evidence="3 4">Cad16T</strain>
    </source>
</reference>
<organism evidence="3 4">
    <name type="scientific">Candidatus Thiodictyon syntrophicum</name>
    <dbReference type="NCBI Taxonomy" id="1166950"/>
    <lineage>
        <taxon>Bacteria</taxon>
        <taxon>Pseudomonadati</taxon>
        <taxon>Pseudomonadota</taxon>
        <taxon>Gammaproteobacteria</taxon>
        <taxon>Chromatiales</taxon>
        <taxon>Chromatiaceae</taxon>
        <taxon>Thiodictyon</taxon>
    </lineage>
</organism>
<evidence type="ECO:0000256" key="1">
    <source>
        <dbReference type="SAM" id="MobiDB-lite"/>
    </source>
</evidence>
<accession>A0A2K8U425</accession>
<protein>
    <recommendedName>
        <fullName evidence="2">Sulfatase-modifying factor enzyme-like domain-containing protein</fullName>
    </recommendedName>
</protein>
<dbReference type="EMBL" id="CP020370">
    <property type="protein sequence ID" value="AUB80295.1"/>
    <property type="molecule type" value="Genomic_DNA"/>
</dbReference>
<feature type="region of interest" description="Disordered" evidence="1">
    <location>
        <begin position="178"/>
        <end position="234"/>
    </location>
</feature>
<dbReference type="InterPro" id="IPR051043">
    <property type="entry name" value="Sulfatase_Mod_Factor_Kinase"/>
</dbReference>
<feature type="domain" description="Sulfatase-modifying factor enzyme-like" evidence="2">
    <location>
        <begin position="180"/>
        <end position="230"/>
    </location>
</feature>
<evidence type="ECO:0000313" key="4">
    <source>
        <dbReference type="Proteomes" id="UP000232638"/>
    </source>
</evidence>
<feature type="compositionally biased region" description="Polar residues" evidence="1">
    <location>
        <begin position="179"/>
        <end position="190"/>
    </location>
</feature>
<dbReference type="InterPro" id="IPR005532">
    <property type="entry name" value="SUMF_dom"/>
</dbReference>
<dbReference type="Pfam" id="PF03781">
    <property type="entry name" value="FGE-sulfatase"/>
    <property type="match status" value="2"/>
</dbReference>
<dbReference type="InterPro" id="IPR042095">
    <property type="entry name" value="SUMF_sf"/>
</dbReference>
<dbReference type="Proteomes" id="UP000232638">
    <property type="component" value="Chromosome"/>
</dbReference>
<dbReference type="GO" id="GO:0120147">
    <property type="term" value="F:formylglycine-generating oxidase activity"/>
    <property type="evidence" value="ECO:0007669"/>
    <property type="project" value="TreeGrafter"/>
</dbReference>
<evidence type="ECO:0000313" key="3">
    <source>
        <dbReference type="EMBL" id="AUB80295.1"/>
    </source>
</evidence>
<dbReference type="InterPro" id="IPR016187">
    <property type="entry name" value="CTDL_fold"/>
</dbReference>
<dbReference type="PANTHER" id="PTHR23150:SF19">
    <property type="entry name" value="FORMYLGLYCINE-GENERATING ENZYME"/>
    <property type="match status" value="1"/>
</dbReference>
<dbReference type="PANTHER" id="PTHR23150">
    <property type="entry name" value="SULFATASE MODIFYING FACTOR 1, 2"/>
    <property type="match status" value="1"/>
</dbReference>
<name>A0A2K8U425_9GAMM</name>
<evidence type="ECO:0000259" key="2">
    <source>
        <dbReference type="Pfam" id="PF03781"/>
    </source>
</evidence>
<gene>
    <name evidence="3" type="ORF">THSYN_04550</name>
</gene>
<dbReference type="AlphaFoldDB" id="A0A2K8U425"/>
<sequence>MDTGSEKYYPNRGVGREAPDLPVVGVSWDDAAAYCAWLSERTGEGYRLPTEAQWEYACRAGTDTRWSCGDNERALDAYAWYSANAGGKLHAVAQKRPNPWGLYDMHGNCWEWCADWYAADYYQKLVDTLGVIPNSPPASASGGQQASGWRERIARVFGMGASSAAVAASGSAVGANSVQQAASENPSGPESGSARVVRGGAWSHDADRCRSAYRSGRERSSRNGSLGFRLSRTA</sequence>
<dbReference type="SUPFAM" id="SSF56436">
    <property type="entry name" value="C-type lectin-like"/>
    <property type="match status" value="1"/>
</dbReference>
<dbReference type="Gene3D" id="3.90.1580.10">
    <property type="entry name" value="paralog of FGE (formylglycine-generating enzyme)"/>
    <property type="match status" value="1"/>
</dbReference>